<keyword evidence="8" id="KW-0597">Phosphoprotein</keyword>
<feature type="coiled-coil region" evidence="10">
    <location>
        <begin position="226"/>
        <end position="260"/>
    </location>
</feature>
<feature type="repeat" description="ANK" evidence="9">
    <location>
        <begin position="598"/>
        <end position="630"/>
    </location>
</feature>
<dbReference type="PANTHER" id="PTHR12592">
    <property type="entry name" value="ATP-DEPENDENT (S)-NAD(P)H-HYDRATE DEHYDRATASE FAMILY MEMBER"/>
    <property type="match status" value="1"/>
</dbReference>
<sequence length="924" mass="101963">MKRRRSKAYNSPPDRCESDLDSGSVASTIMLVNATRGFLWSDMETRALLNIWGEHDVQTALDGNFRNSHVYRDVANRLCELGFDRTPDQCRIRVKSLKRQYYQAKEGSRKNGQYHKMCKFYDEMERILSNRSLVERQDIDSVAVGGDETMDEDAESTELLQEAHMDGSGECSFMEHPVKTEYPSCPIPVTVGGMSSFPSKQSSLTKTNPPATSSSRPRRSKKRFANMSLEKLMEKFLEQSMEAEDNFYRLEEQRLQAEDKRREEEHSRELQMLQMLGQIFAGINTPSPASQATPQPSCIPQTNPNVPLTRPPFGNRNHPPALTEFASHSQPAGPVIERSFSLGTAAMDNIIPLVRNTIPPLTSKKHKGQDGRIGIIGGCQEYTGAPYFAAISALKAEIIERSKLRGIPIIIDADGLWLVAKEPSVIQGYQRGILTPNFMEFTRLYEAMHHEPLDSTDHKRSAQQLSIAMGHLTLVLKGEEDIITDGKKMLTCSQEGSGRRCGGQGDLLSGSLGVFAHWAFSSPPDATKGEGFSCTLMSVGLESGFSSEEVLNIRFPLHRACRDGDLGALCSLLQCSTDQLSVEDSFYGWTPLHWAAHFGKTPAHIAAFGGHPQCLLWLLQAGADINRQDYVGETPLHKAARAGSIDCINTLLVQGAKADMRNASGLTAADLAHAQGFQECAQLLSNAQNQQLNQLNGFSTNGSVCFGDRKLIQERGILNGVPSRKRSLDCMESNLIKKARTDDLGYQPMNGVNGSSGEDQMENMHMEFGQALSTPGGNRLLNGSLPLGSNGYISPEQERAVRIESSSSPVHKDSEIFTVTSMQIPCPGLPLNGHCHPVRHLNEGDLTHKNINGNTTEVESIDVVVSSHLGCFEKGLHFGHHNGFGDTPENMEDASSQIEHRKSVSVEEQYDHITFNTMHLYHGC</sequence>
<feature type="compositionally biased region" description="Polar residues" evidence="11">
    <location>
        <begin position="196"/>
        <end position="212"/>
    </location>
</feature>
<dbReference type="InterPro" id="IPR044822">
    <property type="entry name" value="Myb_DNA-bind_4"/>
</dbReference>
<dbReference type="Pfam" id="PF13837">
    <property type="entry name" value="Myb_DNA-bind_4"/>
    <property type="match status" value="1"/>
</dbReference>
<keyword evidence="4 8" id="KW-0520">NAD</keyword>
<keyword evidence="5 8" id="KW-0456">Lyase</keyword>
<evidence type="ECO:0007829" key="15">
    <source>
        <dbReference type="PeptideAtlas" id="A0A498LY36"/>
    </source>
</evidence>
<comment type="catalytic activity">
    <reaction evidence="7 8">
        <text>(6S)-NADHX + ATP = ADP + phosphate + NADH + H(+)</text>
        <dbReference type="Rhea" id="RHEA:19017"/>
        <dbReference type="ChEBI" id="CHEBI:15378"/>
        <dbReference type="ChEBI" id="CHEBI:30616"/>
        <dbReference type="ChEBI" id="CHEBI:43474"/>
        <dbReference type="ChEBI" id="CHEBI:57945"/>
        <dbReference type="ChEBI" id="CHEBI:64074"/>
        <dbReference type="ChEBI" id="CHEBI:456216"/>
        <dbReference type="EC" id="4.2.1.93"/>
    </reaction>
</comment>
<keyword evidence="2 8" id="KW-0067">ATP-binding</keyword>
<gene>
    <name evidence="13" type="ORF">ROHU_029128</name>
</gene>
<dbReference type="InterPro" id="IPR002110">
    <property type="entry name" value="Ankyrin_rpt"/>
</dbReference>
<keyword evidence="10" id="KW-0175">Coiled coil</keyword>
<feature type="region of interest" description="Disordered" evidence="11">
    <location>
        <begin position="1"/>
        <end position="20"/>
    </location>
</feature>
<dbReference type="AlphaFoldDB" id="A0A498LY36"/>
<dbReference type="Gene3D" id="1.25.40.20">
    <property type="entry name" value="Ankyrin repeat-containing domain"/>
    <property type="match status" value="2"/>
</dbReference>
<feature type="binding site" evidence="8">
    <location>
        <begin position="437"/>
        <end position="443"/>
    </location>
    <ligand>
        <name>(6S)-NADPHX</name>
        <dbReference type="ChEBI" id="CHEBI:64076"/>
    </ligand>
</feature>
<feature type="binding site" evidence="8">
    <location>
        <position position="506"/>
    </location>
    <ligand>
        <name>(6S)-NADPHX</name>
        <dbReference type="ChEBI" id="CHEBI:64076"/>
    </ligand>
</feature>
<dbReference type="FunFam" id="1.10.10.60:FF:000032">
    <property type="entry name" value="Zinc finger and SCAN domain-containing 20"/>
    <property type="match status" value="1"/>
</dbReference>
<feature type="domain" description="YjeF C-terminal" evidence="12">
    <location>
        <begin position="396"/>
        <end position="527"/>
    </location>
</feature>
<keyword evidence="14" id="KW-1185">Reference proteome</keyword>
<keyword evidence="3" id="KW-0521">NADP</keyword>
<dbReference type="Gene3D" id="3.40.1190.20">
    <property type="match status" value="2"/>
</dbReference>
<comment type="cofactor">
    <cofactor evidence="8">
        <name>Mg(2+)</name>
        <dbReference type="ChEBI" id="CHEBI:18420"/>
    </cofactor>
</comment>
<feature type="repeat" description="ANK" evidence="9">
    <location>
        <begin position="631"/>
        <end position="663"/>
    </location>
</feature>
<keyword evidence="9" id="KW-0040">ANK repeat</keyword>
<dbReference type="InterPro" id="IPR029056">
    <property type="entry name" value="Ribokinase-like"/>
</dbReference>
<dbReference type="PROSITE" id="PS50088">
    <property type="entry name" value="ANK_REPEAT"/>
    <property type="match status" value="2"/>
</dbReference>
<feature type="binding site" evidence="8">
    <location>
        <position position="408"/>
    </location>
    <ligand>
        <name>(6S)-NADPHX</name>
        <dbReference type="ChEBI" id="CHEBI:64076"/>
    </ligand>
</feature>
<feature type="binding site" evidence="8">
    <location>
        <begin position="477"/>
        <end position="481"/>
    </location>
    <ligand>
        <name>ATP</name>
        <dbReference type="ChEBI" id="CHEBI:30616"/>
    </ligand>
</feature>
<keyword evidence="15" id="KW-1267">Proteomics identification</keyword>
<comment type="similarity">
    <text evidence="8">Belongs to the NnrD/CARKD family.</text>
</comment>
<dbReference type="PROSITE" id="PS51383">
    <property type="entry name" value="YJEF_C_3"/>
    <property type="match status" value="2"/>
</dbReference>
<dbReference type="Pfam" id="PF12796">
    <property type="entry name" value="Ank_2"/>
    <property type="match status" value="1"/>
</dbReference>
<keyword evidence="1 8" id="KW-0547">Nucleotide-binding</keyword>
<evidence type="ECO:0000256" key="6">
    <source>
        <dbReference type="ARBA" id="ARBA00047472"/>
    </source>
</evidence>
<dbReference type="HAMAP" id="MF_01965">
    <property type="entry name" value="NADHX_dehydratase"/>
    <property type="match status" value="1"/>
</dbReference>
<dbReference type="STRING" id="84645.A0A498LY36"/>
<evidence type="ECO:0000256" key="11">
    <source>
        <dbReference type="SAM" id="MobiDB-lite"/>
    </source>
</evidence>
<evidence type="ECO:0000256" key="5">
    <source>
        <dbReference type="ARBA" id="ARBA00023239"/>
    </source>
</evidence>
<name>A0A498LY36_LABRO</name>
<feature type="domain" description="YjeF C-terminal" evidence="12">
    <location>
        <begin position="350"/>
        <end position="395"/>
    </location>
</feature>
<dbReference type="EC" id="4.2.1.93" evidence="8"/>
<evidence type="ECO:0000256" key="8">
    <source>
        <dbReference type="HAMAP-Rule" id="MF_03157"/>
    </source>
</evidence>
<evidence type="ECO:0000256" key="7">
    <source>
        <dbReference type="ARBA" id="ARBA00048847"/>
    </source>
</evidence>
<dbReference type="PROSITE" id="PS50297">
    <property type="entry name" value="ANK_REP_REGION"/>
    <property type="match status" value="2"/>
</dbReference>
<evidence type="ECO:0000256" key="9">
    <source>
        <dbReference type="PROSITE-ProRule" id="PRU00023"/>
    </source>
</evidence>
<dbReference type="Gene3D" id="1.10.10.60">
    <property type="entry name" value="Homeodomain-like"/>
    <property type="match status" value="1"/>
</dbReference>
<dbReference type="PANTHER" id="PTHR12592:SF0">
    <property type="entry name" value="ATP-DEPENDENT (S)-NAD(P)H-HYDRATE DEHYDRATASE"/>
    <property type="match status" value="1"/>
</dbReference>
<dbReference type="SMART" id="SM00248">
    <property type="entry name" value="ANK"/>
    <property type="match status" value="3"/>
</dbReference>
<dbReference type="CDD" id="cd01171">
    <property type="entry name" value="YXKO-related"/>
    <property type="match status" value="1"/>
</dbReference>
<dbReference type="Proteomes" id="UP000290572">
    <property type="component" value="Unassembled WGS sequence"/>
</dbReference>
<dbReference type="SUPFAM" id="SSF48403">
    <property type="entry name" value="Ankyrin repeat"/>
    <property type="match status" value="1"/>
</dbReference>
<organism evidence="13 14">
    <name type="scientific">Labeo rohita</name>
    <name type="common">Indian major carp</name>
    <name type="synonym">Cyprinus rohita</name>
    <dbReference type="NCBI Taxonomy" id="84645"/>
    <lineage>
        <taxon>Eukaryota</taxon>
        <taxon>Metazoa</taxon>
        <taxon>Chordata</taxon>
        <taxon>Craniata</taxon>
        <taxon>Vertebrata</taxon>
        <taxon>Euteleostomi</taxon>
        <taxon>Actinopterygii</taxon>
        <taxon>Neopterygii</taxon>
        <taxon>Teleostei</taxon>
        <taxon>Ostariophysi</taxon>
        <taxon>Cypriniformes</taxon>
        <taxon>Cyprinidae</taxon>
        <taxon>Labeoninae</taxon>
        <taxon>Labeonini</taxon>
        <taxon>Labeo</taxon>
    </lineage>
</organism>
<reference evidence="13 14" key="1">
    <citation type="submission" date="2018-03" db="EMBL/GenBank/DDBJ databases">
        <title>Draft genome sequence of Rohu Carp (Labeo rohita).</title>
        <authorList>
            <person name="Das P."/>
            <person name="Kushwaha B."/>
            <person name="Joshi C.G."/>
            <person name="Kumar D."/>
            <person name="Nagpure N.S."/>
            <person name="Sahoo L."/>
            <person name="Das S.P."/>
            <person name="Bit A."/>
            <person name="Patnaik S."/>
            <person name="Meher P.K."/>
            <person name="Jayasankar P."/>
            <person name="Koringa P.G."/>
            <person name="Patel N.V."/>
            <person name="Hinsu A.T."/>
            <person name="Kumar R."/>
            <person name="Pandey M."/>
            <person name="Agarwal S."/>
            <person name="Srivastava S."/>
            <person name="Singh M."/>
            <person name="Iquebal M.A."/>
            <person name="Jaiswal S."/>
            <person name="Angadi U.B."/>
            <person name="Kumar N."/>
            <person name="Raza M."/>
            <person name="Shah T.M."/>
            <person name="Rai A."/>
            <person name="Jena J.K."/>
        </authorList>
    </citation>
    <scope>NUCLEOTIDE SEQUENCE [LARGE SCALE GENOMIC DNA]</scope>
    <source>
        <strain evidence="13">DASCIFA01</strain>
        <tissue evidence="13">Testis</tissue>
    </source>
</reference>
<evidence type="ECO:0000313" key="13">
    <source>
        <dbReference type="EMBL" id="RXN13141.1"/>
    </source>
</evidence>
<evidence type="ECO:0000256" key="10">
    <source>
        <dbReference type="SAM" id="Coils"/>
    </source>
</evidence>
<dbReference type="InterPro" id="IPR036770">
    <property type="entry name" value="Ankyrin_rpt-contain_sf"/>
</dbReference>
<dbReference type="InterPro" id="IPR000631">
    <property type="entry name" value="CARKD"/>
</dbReference>
<feature type="binding site" evidence="8">
    <location>
        <begin position="496"/>
        <end position="505"/>
    </location>
    <ligand>
        <name>ATP</name>
        <dbReference type="ChEBI" id="CHEBI:30616"/>
    </ligand>
</feature>
<dbReference type="Pfam" id="PF01256">
    <property type="entry name" value="Carb_kinase"/>
    <property type="match status" value="1"/>
</dbReference>
<evidence type="ECO:0000256" key="2">
    <source>
        <dbReference type="ARBA" id="ARBA00022840"/>
    </source>
</evidence>
<dbReference type="GO" id="GO:0110051">
    <property type="term" value="P:metabolite repair"/>
    <property type="evidence" value="ECO:0007669"/>
    <property type="project" value="TreeGrafter"/>
</dbReference>
<evidence type="ECO:0000256" key="3">
    <source>
        <dbReference type="ARBA" id="ARBA00022857"/>
    </source>
</evidence>
<dbReference type="GO" id="GO:0047453">
    <property type="term" value="F:ATP-dependent NAD(P)H-hydrate dehydratase activity"/>
    <property type="evidence" value="ECO:0007669"/>
    <property type="project" value="UniProtKB-UniRule"/>
</dbReference>
<evidence type="ECO:0000256" key="1">
    <source>
        <dbReference type="ARBA" id="ARBA00022741"/>
    </source>
</evidence>
<dbReference type="GO" id="GO:0046496">
    <property type="term" value="P:nicotinamide nucleotide metabolic process"/>
    <property type="evidence" value="ECO:0007669"/>
    <property type="project" value="UniProtKB-UniRule"/>
</dbReference>
<comment type="catalytic activity">
    <reaction evidence="6 8">
        <text>(6S)-NADPHX + ATP = ADP + phosphate + NADPH + H(+)</text>
        <dbReference type="Rhea" id="RHEA:32231"/>
        <dbReference type="ChEBI" id="CHEBI:15378"/>
        <dbReference type="ChEBI" id="CHEBI:30616"/>
        <dbReference type="ChEBI" id="CHEBI:43474"/>
        <dbReference type="ChEBI" id="CHEBI:57783"/>
        <dbReference type="ChEBI" id="CHEBI:64076"/>
        <dbReference type="ChEBI" id="CHEBI:456216"/>
        <dbReference type="EC" id="4.2.1.93"/>
    </reaction>
</comment>
<dbReference type="EMBL" id="QBIY01012998">
    <property type="protein sequence ID" value="RXN13141.1"/>
    <property type="molecule type" value="Genomic_DNA"/>
</dbReference>
<accession>A0A498LY36</accession>
<proteinExistence type="evidence at protein level"/>
<comment type="caution">
    <text evidence="13">The sequence shown here is derived from an EMBL/GenBank/DDBJ whole genome shotgun (WGS) entry which is preliminary data.</text>
</comment>
<evidence type="ECO:0000256" key="4">
    <source>
        <dbReference type="ARBA" id="ARBA00023027"/>
    </source>
</evidence>
<comment type="function">
    <text evidence="8">Catalyzes the dehydration of the S-form of NAD(P)HX at the expense of ATP, which is converted to ADP. Together with NAD(P)HX epimerase, which catalyzes the epimerization of the S- and R-forms, the enzyme allows the repair of both epimers of NAD(P)HX, a damaged form of NAD(P)H that is a result of enzymatic or heat-dependent hydration.</text>
</comment>
<feature type="region of interest" description="Disordered" evidence="11">
    <location>
        <begin position="196"/>
        <end position="223"/>
    </location>
</feature>
<dbReference type="SUPFAM" id="SSF53613">
    <property type="entry name" value="Ribokinase-like"/>
    <property type="match status" value="1"/>
</dbReference>
<evidence type="ECO:0000259" key="12">
    <source>
        <dbReference type="PROSITE" id="PS51383"/>
    </source>
</evidence>
<protein>
    <recommendedName>
        <fullName evidence="8">ATP-dependent (S)-NAD(P)H-hydrate dehydratase</fullName>
        <ecNumber evidence="8">4.2.1.93</ecNumber>
    </recommendedName>
    <alternativeName>
        <fullName evidence="8">ATP-dependent NAD(P)HX dehydratase</fullName>
    </alternativeName>
</protein>
<dbReference type="GO" id="GO:0005524">
    <property type="term" value="F:ATP binding"/>
    <property type="evidence" value="ECO:0007669"/>
    <property type="project" value="UniProtKB-KW"/>
</dbReference>
<evidence type="ECO:0000313" key="14">
    <source>
        <dbReference type="Proteomes" id="UP000290572"/>
    </source>
</evidence>